<dbReference type="AlphaFoldDB" id="A0AAV2KSG6"/>
<evidence type="ECO:0000313" key="2">
    <source>
        <dbReference type="Proteomes" id="UP001497482"/>
    </source>
</evidence>
<reference evidence="1 2" key="1">
    <citation type="submission" date="2024-04" db="EMBL/GenBank/DDBJ databases">
        <authorList>
            <person name="Waldvogel A.-M."/>
            <person name="Schoenle A."/>
        </authorList>
    </citation>
    <scope>NUCLEOTIDE SEQUENCE [LARGE SCALE GENOMIC DNA]</scope>
</reference>
<accession>A0AAV2KSG6</accession>
<keyword evidence="2" id="KW-1185">Reference proteome</keyword>
<dbReference type="Proteomes" id="UP001497482">
    <property type="component" value="Chromosome 2"/>
</dbReference>
<name>A0AAV2KSG6_KNICA</name>
<organism evidence="1 2">
    <name type="scientific">Knipowitschia caucasica</name>
    <name type="common">Caucasian dwarf goby</name>
    <name type="synonym">Pomatoschistus caucasicus</name>
    <dbReference type="NCBI Taxonomy" id="637954"/>
    <lineage>
        <taxon>Eukaryota</taxon>
        <taxon>Metazoa</taxon>
        <taxon>Chordata</taxon>
        <taxon>Craniata</taxon>
        <taxon>Vertebrata</taxon>
        <taxon>Euteleostomi</taxon>
        <taxon>Actinopterygii</taxon>
        <taxon>Neopterygii</taxon>
        <taxon>Teleostei</taxon>
        <taxon>Neoteleostei</taxon>
        <taxon>Acanthomorphata</taxon>
        <taxon>Gobiaria</taxon>
        <taxon>Gobiiformes</taxon>
        <taxon>Gobioidei</taxon>
        <taxon>Gobiidae</taxon>
        <taxon>Gobiinae</taxon>
        <taxon>Knipowitschia</taxon>
    </lineage>
</organism>
<evidence type="ECO:0000313" key="1">
    <source>
        <dbReference type="EMBL" id="CAL1592993.1"/>
    </source>
</evidence>
<dbReference type="EMBL" id="OZ035824">
    <property type="protein sequence ID" value="CAL1592993.1"/>
    <property type="molecule type" value="Genomic_DNA"/>
</dbReference>
<gene>
    <name evidence="1" type="ORF">KC01_LOCUS22160</name>
</gene>
<protein>
    <submittedName>
        <fullName evidence="1">Uncharacterized protein</fullName>
    </submittedName>
</protein>
<sequence length="115" mass="12379">MSDWDLSVYHSLPVSAQNAAKVLRFVLGEKKGGPLPKWTKTHINSVLLFFSPAPVPKDQTSEEDMSAEASLQLLLLPLRHLSPTGAMSVGGHLHCSELLLCVGGMFQMVPTGLGL</sequence>
<proteinExistence type="predicted"/>